<evidence type="ECO:0000256" key="2">
    <source>
        <dbReference type="SAM" id="Phobius"/>
    </source>
</evidence>
<dbReference type="SUPFAM" id="SSF103473">
    <property type="entry name" value="MFS general substrate transporter"/>
    <property type="match status" value="1"/>
</dbReference>
<evidence type="ECO:0000256" key="1">
    <source>
        <dbReference type="SAM" id="MobiDB-lite"/>
    </source>
</evidence>
<dbReference type="RefSeq" id="WP_141390866.1">
    <property type="nucleotide sequence ID" value="NZ_BJNZ01000030.1"/>
</dbReference>
<dbReference type="EMBL" id="BJNZ01000030">
    <property type="protein sequence ID" value="GED11452.1"/>
    <property type="molecule type" value="Genomic_DNA"/>
</dbReference>
<evidence type="ECO:0000313" key="4">
    <source>
        <dbReference type="Proteomes" id="UP000316659"/>
    </source>
</evidence>
<feature type="region of interest" description="Disordered" evidence="1">
    <location>
        <begin position="1"/>
        <end position="28"/>
    </location>
</feature>
<name>A0A4Y4E1G2_CELCE</name>
<gene>
    <name evidence="3" type="ORF">CCE02nite_34510</name>
</gene>
<keyword evidence="2" id="KW-0812">Transmembrane</keyword>
<keyword evidence="2" id="KW-1133">Transmembrane helix</keyword>
<organism evidence="3 4">
    <name type="scientific">Cellulosimicrobium cellulans</name>
    <name type="common">Arthrobacter luteus</name>
    <dbReference type="NCBI Taxonomy" id="1710"/>
    <lineage>
        <taxon>Bacteria</taxon>
        <taxon>Bacillati</taxon>
        <taxon>Actinomycetota</taxon>
        <taxon>Actinomycetes</taxon>
        <taxon>Micrococcales</taxon>
        <taxon>Promicromonosporaceae</taxon>
        <taxon>Cellulosimicrobium</taxon>
    </lineage>
</organism>
<feature type="transmembrane region" description="Helical" evidence="2">
    <location>
        <begin position="33"/>
        <end position="59"/>
    </location>
</feature>
<dbReference type="Proteomes" id="UP000316659">
    <property type="component" value="Unassembled WGS sequence"/>
</dbReference>
<feature type="transmembrane region" description="Helical" evidence="2">
    <location>
        <begin position="71"/>
        <end position="96"/>
    </location>
</feature>
<dbReference type="AlphaFoldDB" id="A0A4Y4E1G2"/>
<keyword evidence="2" id="KW-0472">Membrane</keyword>
<feature type="compositionally biased region" description="Low complexity" evidence="1">
    <location>
        <begin position="12"/>
        <end position="28"/>
    </location>
</feature>
<dbReference type="InterPro" id="IPR036259">
    <property type="entry name" value="MFS_trans_sf"/>
</dbReference>
<proteinExistence type="predicted"/>
<accession>A0A4Y4E1G2</accession>
<comment type="caution">
    <text evidence="3">The sequence shown here is derived from an EMBL/GenBank/DDBJ whole genome shotgun (WGS) entry which is preliminary data.</text>
</comment>
<feature type="transmembrane region" description="Helical" evidence="2">
    <location>
        <begin position="103"/>
        <end position="128"/>
    </location>
</feature>
<evidence type="ECO:0000313" key="3">
    <source>
        <dbReference type="EMBL" id="GED11452.1"/>
    </source>
</evidence>
<protein>
    <submittedName>
        <fullName evidence="3">Uncharacterized protein</fullName>
    </submittedName>
</protein>
<reference evidence="3 4" key="1">
    <citation type="submission" date="2019-06" db="EMBL/GenBank/DDBJ databases">
        <title>Whole genome shotgun sequence of Cellulosimicrobium cellulans NBRC 15516.</title>
        <authorList>
            <person name="Hosoyama A."/>
            <person name="Uohara A."/>
            <person name="Ohji S."/>
            <person name="Ichikawa N."/>
        </authorList>
    </citation>
    <scope>NUCLEOTIDE SEQUENCE [LARGE SCALE GENOMIC DNA]</scope>
    <source>
        <strain evidence="3 4">NBRC 15516</strain>
    </source>
</reference>
<sequence>MTAPQPGPETWSAPAPYGSSSPASAPGARRSPLAVVAFVAGTATVLVGAVFTLAFPFVLSSSGYSPSSAGVLQLVNGILTGLLALVATVAGAVALGRRLPGTALAAAGTALGAAALLGVVLGLVQGALYQVL</sequence>